<organism evidence="2 3">
    <name type="scientific">Kitasatospora paranensis</name>
    <dbReference type="NCBI Taxonomy" id="258053"/>
    <lineage>
        <taxon>Bacteria</taxon>
        <taxon>Bacillati</taxon>
        <taxon>Actinomycetota</taxon>
        <taxon>Actinomycetes</taxon>
        <taxon>Kitasatosporales</taxon>
        <taxon>Streptomycetaceae</taxon>
        <taxon>Kitasatospora</taxon>
    </lineage>
</organism>
<feature type="region of interest" description="Disordered" evidence="1">
    <location>
        <begin position="1"/>
        <end position="24"/>
    </location>
</feature>
<accession>A0ABW2G5I5</accession>
<dbReference type="InterPro" id="IPR052025">
    <property type="entry name" value="Xyloglucanase_GH74"/>
</dbReference>
<keyword evidence="3" id="KW-1185">Reference proteome</keyword>
<evidence type="ECO:0000256" key="1">
    <source>
        <dbReference type="SAM" id="MobiDB-lite"/>
    </source>
</evidence>
<protein>
    <submittedName>
        <fullName evidence="2">Sialidase family protein</fullName>
    </submittedName>
</protein>
<dbReference type="CDD" id="cd15482">
    <property type="entry name" value="Sialidase_non-viral"/>
    <property type="match status" value="1"/>
</dbReference>
<dbReference type="PANTHER" id="PTHR43739">
    <property type="entry name" value="XYLOGLUCANASE (EUROFUNG)"/>
    <property type="match status" value="1"/>
</dbReference>
<dbReference type="Gene3D" id="2.130.10.10">
    <property type="entry name" value="YVTN repeat-like/Quinoprotein amine dehydrogenase"/>
    <property type="match status" value="2"/>
</dbReference>
<dbReference type="SUPFAM" id="SSF110296">
    <property type="entry name" value="Oligoxyloglucan reducing end-specific cellobiohydrolase"/>
    <property type="match status" value="2"/>
</dbReference>
<dbReference type="EMBL" id="JBHTAJ010000069">
    <property type="protein sequence ID" value="MFC7183482.1"/>
    <property type="molecule type" value="Genomic_DNA"/>
</dbReference>
<reference evidence="3" key="1">
    <citation type="journal article" date="2019" name="Int. J. Syst. Evol. Microbiol.">
        <title>The Global Catalogue of Microorganisms (GCM) 10K type strain sequencing project: providing services to taxonomists for standard genome sequencing and annotation.</title>
        <authorList>
            <consortium name="The Broad Institute Genomics Platform"/>
            <consortium name="The Broad Institute Genome Sequencing Center for Infectious Disease"/>
            <person name="Wu L."/>
            <person name="Ma J."/>
        </authorList>
    </citation>
    <scope>NUCLEOTIDE SEQUENCE [LARGE SCALE GENOMIC DNA]</scope>
    <source>
        <strain evidence="3">CGMCC 1.12859</strain>
    </source>
</reference>
<dbReference type="RefSeq" id="WP_345703908.1">
    <property type="nucleotide sequence ID" value="NZ_BAABKV010000001.1"/>
</dbReference>
<evidence type="ECO:0000313" key="2">
    <source>
        <dbReference type="EMBL" id="MFC7183482.1"/>
    </source>
</evidence>
<dbReference type="InterPro" id="IPR015943">
    <property type="entry name" value="WD40/YVTN_repeat-like_dom_sf"/>
</dbReference>
<dbReference type="Proteomes" id="UP001596435">
    <property type="component" value="Unassembled WGS sequence"/>
</dbReference>
<dbReference type="PANTHER" id="PTHR43739:SF5">
    <property type="entry name" value="EXO-ALPHA-SIALIDASE"/>
    <property type="match status" value="1"/>
</dbReference>
<gene>
    <name evidence="2" type="ORF">ACFQMG_28465</name>
</gene>
<name>A0ABW2G5I5_9ACTN</name>
<evidence type="ECO:0000313" key="3">
    <source>
        <dbReference type="Proteomes" id="UP001596435"/>
    </source>
</evidence>
<sequence length="796" mass="83663">MLARSLSRPAPYRRATDPPRRRRARTSAAAGFGLLLALAVPALPAQSAAAAADRQESAACAGARAADYRWQPLRIGGGGFVTGLVIHPRTPGVVYGREDVGGLVRWDEVTRSWTQLLRADRVPDPRDADYGVESVAVAASDDRVVYAAVGDGGPDGRVLASRDRGAHWSDGGQRWLVEGNNNYRTGPERLAVDPADARTVYFGTRTQGLYVSTDASRHWTQVAPAQLPVGTGGTGVVSVLFDPSGGTLGGRTRGIWATVAGAGVYHSTDAGNSWQLAYPETGRTPTDAKIADDGTLLVAFGPAGGAASSIRRFTAADPAGHDLTAPLAQGGSWFVAVEPGDSAKLLAADDAVRAGHLFRSIDGGASWQPLGLTLDYPDMSWPKDTTESGWLSTGTLVFDPTAPGRVWFPQGIGVWRADDAFAADPVLHWRFVSAGIEETVTYDLVTPPGGDPISAVADRNGFRHTDPGAYPAAPILTDQFSAGTSLAYAGLNPRYVVAVSSDTRAQYAPLDASWTSDPASGYSTDGGATWTRFGGQKSDITRRYGGNIAVSADASSIVWMPTIPANYAADPANADRPAEQAQPLNVPYVSRDNGRTWTAATGVDPGPGIHDMIWWGAKRALDADLAAPGTFYLATTRGDGEFFRSTDGGSTWARATGTPPPTAGTDAHVFGQVHAVPGRAGNVWQSTAQGGLWYTLDGGGSWTRTAGVQQARAFGFGRAATPGGYPTVFAYAQVGGLWGVWSSADRGTTWTLTARYPACYYTGVNVVTGDMNTPGRVYVGFTGNGFVQGDPARPRH</sequence>
<proteinExistence type="predicted"/>
<comment type="caution">
    <text evidence="2">The sequence shown here is derived from an EMBL/GenBank/DDBJ whole genome shotgun (WGS) entry which is preliminary data.</text>
</comment>